<keyword evidence="3" id="KW-1185">Reference proteome</keyword>
<dbReference type="Proteomes" id="UP001500418">
    <property type="component" value="Unassembled WGS sequence"/>
</dbReference>
<sequence>MASAPQLTAVFTQPHPSATDREAMGGCQGREILGRADPFAVSNEELAHVDTFRPCGWPRHLRRNGCVPSLRNLEQATMERNRSAVE</sequence>
<gene>
    <name evidence="2" type="ORF">GCM10009575_092760</name>
</gene>
<feature type="compositionally biased region" description="Polar residues" evidence="1">
    <location>
        <begin position="1"/>
        <end position="16"/>
    </location>
</feature>
<proteinExistence type="predicted"/>
<organism evidence="2 3">
    <name type="scientific">Streptomyces rhizosphaericus</name>
    <dbReference type="NCBI Taxonomy" id="114699"/>
    <lineage>
        <taxon>Bacteria</taxon>
        <taxon>Bacillati</taxon>
        <taxon>Actinomycetota</taxon>
        <taxon>Actinomycetes</taxon>
        <taxon>Kitasatosporales</taxon>
        <taxon>Streptomycetaceae</taxon>
        <taxon>Streptomyces</taxon>
        <taxon>Streptomyces violaceusniger group</taxon>
    </lineage>
</organism>
<accession>A0ABP4C511</accession>
<evidence type="ECO:0000256" key="1">
    <source>
        <dbReference type="SAM" id="MobiDB-lite"/>
    </source>
</evidence>
<protein>
    <submittedName>
        <fullName evidence="2">Uncharacterized protein</fullName>
    </submittedName>
</protein>
<feature type="region of interest" description="Disordered" evidence="1">
    <location>
        <begin position="1"/>
        <end position="22"/>
    </location>
</feature>
<comment type="caution">
    <text evidence="2">The sequence shown here is derived from an EMBL/GenBank/DDBJ whole genome shotgun (WGS) entry which is preliminary data.</text>
</comment>
<reference evidence="3" key="1">
    <citation type="journal article" date="2019" name="Int. J. Syst. Evol. Microbiol.">
        <title>The Global Catalogue of Microorganisms (GCM) 10K type strain sequencing project: providing services to taxonomists for standard genome sequencing and annotation.</title>
        <authorList>
            <consortium name="The Broad Institute Genomics Platform"/>
            <consortium name="The Broad Institute Genome Sequencing Center for Infectious Disease"/>
            <person name="Wu L."/>
            <person name="Ma J."/>
        </authorList>
    </citation>
    <scope>NUCLEOTIDE SEQUENCE [LARGE SCALE GENOMIC DNA]</scope>
    <source>
        <strain evidence="3">JCM 11444</strain>
    </source>
</reference>
<evidence type="ECO:0000313" key="2">
    <source>
        <dbReference type="EMBL" id="GAA0959837.1"/>
    </source>
</evidence>
<name>A0ABP4C511_9ACTN</name>
<dbReference type="EMBL" id="BAAAID010000120">
    <property type="protein sequence ID" value="GAA0959837.1"/>
    <property type="molecule type" value="Genomic_DNA"/>
</dbReference>
<evidence type="ECO:0000313" key="3">
    <source>
        <dbReference type="Proteomes" id="UP001500418"/>
    </source>
</evidence>